<organism evidence="1 2">
    <name type="scientific">Lacticaseibacillus brantae DSM 23927</name>
    <dbReference type="NCBI Taxonomy" id="1423727"/>
    <lineage>
        <taxon>Bacteria</taxon>
        <taxon>Bacillati</taxon>
        <taxon>Bacillota</taxon>
        <taxon>Bacilli</taxon>
        <taxon>Lactobacillales</taxon>
        <taxon>Lactobacillaceae</taxon>
        <taxon>Lacticaseibacillus</taxon>
    </lineage>
</organism>
<gene>
    <name evidence="1" type="ORF">FC34_GL001239</name>
</gene>
<dbReference type="PATRIC" id="fig|1423727.3.peg.1259"/>
<evidence type="ECO:0000313" key="1">
    <source>
        <dbReference type="EMBL" id="KRM72254.1"/>
    </source>
</evidence>
<dbReference type="RefSeq" id="WP_057894515.1">
    <property type="nucleotide sequence ID" value="NZ_AYZQ01000002.1"/>
</dbReference>
<evidence type="ECO:0000313" key="2">
    <source>
        <dbReference type="Proteomes" id="UP000051672"/>
    </source>
</evidence>
<name>A0A0R2AY00_9LACO</name>
<protein>
    <submittedName>
        <fullName evidence="1">Uncharacterized protein</fullName>
    </submittedName>
</protein>
<reference evidence="1 2" key="1">
    <citation type="journal article" date="2015" name="Genome Announc.">
        <title>Expanding the biotechnology potential of lactobacilli through comparative genomics of 213 strains and associated genera.</title>
        <authorList>
            <person name="Sun Z."/>
            <person name="Harris H.M."/>
            <person name="McCann A."/>
            <person name="Guo C."/>
            <person name="Argimon S."/>
            <person name="Zhang W."/>
            <person name="Yang X."/>
            <person name="Jeffery I.B."/>
            <person name="Cooney J.C."/>
            <person name="Kagawa T.F."/>
            <person name="Liu W."/>
            <person name="Song Y."/>
            <person name="Salvetti E."/>
            <person name="Wrobel A."/>
            <person name="Rasinkangas P."/>
            <person name="Parkhill J."/>
            <person name="Rea M.C."/>
            <person name="O'Sullivan O."/>
            <person name="Ritari J."/>
            <person name="Douillard F.P."/>
            <person name="Paul Ross R."/>
            <person name="Yang R."/>
            <person name="Briner A.E."/>
            <person name="Felis G.E."/>
            <person name="de Vos W.M."/>
            <person name="Barrangou R."/>
            <person name="Klaenhammer T.R."/>
            <person name="Caufield P.W."/>
            <person name="Cui Y."/>
            <person name="Zhang H."/>
            <person name="O'Toole P.W."/>
        </authorList>
    </citation>
    <scope>NUCLEOTIDE SEQUENCE [LARGE SCALE GENOMIC DNA]</scope>
    <source>
        <strain evidence="1 2">DSM 23927</strain>
    </source>
</reference>
<comment type="caution">
    <text evidence="1">The sequence shown here is derived from an EMBL/GenBank/DDBJ whole genome shotgun (WGS) entry which is preliminary data.</text>
</comment>
<dbReference type="STRING" id="1423727.FC34_GL001239"/>
<dbReference type="AlphaFoldDB" id="A0A0R2AY00"/>
<accession>A0A0R2AY00</accession>
<sequence length="185" mass="21434">MTSQTEYSEIYAKRLAAIEKDPAYTVLSSMNQPMSETPETVTQYIVYTDFKFDQQQQKTNSIYVYTPFANVDKYGHSKADYQAQLLFETNKWNNHMHITVLETLGSESRLAFYDFQNLGLAQLALKALINLANRSEIELIKGNLSSFDKENFAKLQHIFNKFDFEVEVSDEQQGIGRIQRTLHHD</sequence>
<proteinExistence type="predicted"/>
<dbReference type="EMBL" id="AYZQ01000002">
    <property type="protein sequence ID" value="KRM72254.1"/>
    <property type="molecule type" value="Genomic_DNA"/>
</dbReference>
<dbReference type="OrthoDB" id="2308758at2"/>
<dbReference type="Proteomes" id="UP000051672">
    <property type="component" value="Unassembled WGS sequence"/>
</dbReference>
<keyword evidence="2" id="KW-1185">Reference proteome</keyword>